<keyword evidence="2" id="KW-1185">Reference proteome</keyword>
<dbReference type="AlphaFoldDB" id="A0A2S7IPW7"/>
<reference evidence="2" key="1">
    <citation type="submission" date="2018-02" db="EMBL/GenBank/DDBJ databases">
        <title>Genome sequencing of Solimonas sp. HR-BB.</title>
        <authorList>
            <person name="Lee Y."/>
            <person name="Jeon C.O."/>
        </authorList>
    </citation>
    <scope>NUCLEOTIDE SEQUENCE [LARGE SCALE GENOMIC DNA]</scope>
    <source>
        <strain evidence="2">HR-U</strain>
    </source>
</reference>
<dbReference type="EMBL" id="PTRA01000001">
    <property type="protein sequence ID" value="PQA59678.1"/>
    <property type="molecule type" value="Genomic_DNA"/>
</dbReference>
<name>A0A2S7IPW7_9BACT</name>
<evidence type="ECO:0000313" key="2">
    <source>
        <dbReference type="Proteomes" id="UP000239590"/>
    </source>
</evidence>
<sequence>MIMRSKEGYTIYLQDFMRNIYVVCPSCHKQAIVQQTSTFRITCFSCGYSKLEKNYRAAGLSSFGGYTLWLTTECHGNELWAYNYEHLAFLRLHVEAKLRERNGVEMSNQTLASRLPRWMLSKKYRQDVLKSIIRLERKR</sequence>
<accession>A0A2S7IPW7</accession>
<protein>
    <recommendedName>
        <fullName evidence="3">Transposase zinc-ribbon domain-containing protein</fullName>
    </recommendedName>
</protein>
<comment type="caution">
    <text evidence="1">The sequence shown here is derived from an EMBL/GenBank/DDBJ whole genome shotgun (WGS) entry which is preliminary data.</text>
</comment>
<gene>
    <name evidence="1" type="ORF">C5O19_08605</name>
</gene>
<dbReference type="Proteomes" id="UP000239590">
    <property type="component" value="Unassembled WGS sequence"/>
</dbReference>
<evidence type="ECO:0000313" key="1">
    <source>
        <dbReference type="EMBL" id="PQA59678.1"/>
    </source>
</evidence>
<proteinExistence type="predicted"/>
<evidence type="ECO:0008006" key="3">
    <source>
        <dbReference type="Google" id="ProtNLM"/>
    </source>
</evidence>
<organism evidence="1 2">
    <name type="scientific">Siphonobacter curvatus</name>
    <dbReference type="NCBI Taxonomy" id="2094562"/>
    <lineage>
        <taxon>Bacteria</taxon>
        <taxon>Pseudomonadati</taxon>
        <taxon>Bacteroidota</taxon>
        <taxon>Cytophagia</taxon>
        <taxon>Cytophagales</taxon>
        <taxon>Cytophagaceae</taxon>
        <taxon>Siphonobacter</taxon>
    </lineage>
</organism>